<comment type="caution">
    <text evidence="7">The sequence shown here is derived from an EMBL/GenBank/DDBJ whole genome shotgun (WGS) entry which is preliminary data.</text>
</comment>
<dbReference type="InterPro" id="IPR005455">
    <property type="entry name" value="PFN_euk"/>
</dbReference>
<evidence type="ECO:0000256" key="1">
    <source>
        <dbReference type="ARBA" id="ARBA00004245"/>
    </source>
</evidence>
<dbReference type="PRINTS" id="PR01640">
    <property type="entry name" value="PROFILINPLNT"/>
</dbReference>
<dbReference type="GO" id="GO:0005856">
    <property type="term" value="C:cytoskeleton"/>
    <property type="evidence" value="ECO:0007669"/>
    <property type="project" value="UniProtKB-SubCell"/>
</dbReference>
<dbReference type="PRINTS" id="PR00392">
    <property type="entry name" value="PROFILIN"/>
</dbReference>
<dbReference type="InterPro" id="IPR048278">
    <property type="entry name" value="PFN"/>
</dbReference>
<keyword evidence="4 6" id="KW-0009">Actin-binding</keyword>
<keyword evidence="8" id="KW-1185">Reference proteome</keyword>
<dbReference type="GO" id="GO:0005938">
    <property type="term" value="C:cell cortex"/>
    <property type="evidence" value="ECO:0007669"/>
    <property type="project" value="TreeGrafter"/>
</dbReference>
<dbReference type="Gene3D" id="3.30.450.30">
    <property type="entry name" value="Dynein light chain 2a, cytoplasmic"/>
    <property type="match status" value="1"/>
</dbReference>
<dbReference type="Pfam" id="PF00235">
    <property type="entry name" value="Profilin"/>
    <property type="match status" value="1"/>
</dbReference>
<evidence type="ECO:0000256" key="3">
    <source>
        <dbReference type="ARBA" id="ARBA00022490"/>
    </source>
</evidence>
<evidence type="ECO:0000256" key="5">
    <source>
        <dbReference type="ARBA" id="ARBA00023212"/>
    </source>
</evidence>
<dbReference type="SMART" id="SM00392">
    <property type="entry name" value="PROF"/>
    <property type="match status" value="1"/>
</dbReference>
<dbReference type="OrthoDB" id="421374at2759"/>
<organism evidence="7 8">
    <name type="scientific">Coleophoma cylindrospora</name>
    <dbReference type="NCBI Taxonomy" id="1849047"/>
    <lineage>
        <taxon>Eukaryota</taxon>
        <taxon>Fungi</taxon>
        <taxon>Dikarya</taxon>
        <taxon>Ascomycota</taxon>
        <taxon>Pezizomycotina</taxon>
        <taxon>Leotiomycetes</taxon>
        <taxon>Helotiales</taxon>
        <taxon>Dermateaceae</taxon>
        <taxon>Coleophoma</taxon>
    </lineage>
</organism>
<proteinExistence type="inferred from homology"/>
<dbReference type="STRING" id="1849047.A0A3D8RTE4"/>
<comment type="subcellular location">
    <subcellularLocation>
        <location evidence="1">Cytoplasm</location>
        <location evidence="1">Cytoskeleton</location>
    </subcellularLocation>
</comment>
<dbReference type="PANTHER" id="PTHR11604">
    <property type="entry name" value="PROFILIN"/>
    <property type="match status" value="1"/>
</dbReference>
<dbReference type="Proteomes" id="UP000256645">
    <property type="component" value="Unassembled WGS sequence"/>
</dbReference>
<dbReference type="SUPFAM" id="SSF55770">
    <property type="entry name" value="Profilin (actin-binding protein)"/>
    <property type="match status" value="1"/>
</dbReference>
<evidence type="ECO:0000256" key="6">
    <source>
        <dbReference type="RuleBase" id="RU003909"/>
    </source>
</evidence>
<dbReference type="PANTHER" id="PTHR11604:SF0">
    <property type="entry name" value="PROFILIN"/>
    <property type="match status" value="1"/>
</dbReference>
<keyword evidence="3" id="KW-0963">Cytoplasm</keyword>
<sequence>MKEVVSALSGQVDKLYAEGLHVAGERYVVTKAEGRSVYARKGKEGVVIVKTTQAVLVAHYGEGAIAGNAATTVEQLADYLINLGY</sequence>
<evidence type="ECO:0000256" key="2">
    <source>
        <dbReference type="ARBA" id="ARBA00010058"/>
    </source>
</evidence>
<dbReference type="AlphaFoldDB" id="A0A3D8RTE4"/>
<protein>
    <recommendedName>
        <fullName evidence="6">Profilin</fullName>
    </recommendedName>
</protein>
<reference evidence="7 8" key="1">
    <citation type="journal article" date="2018" name="IMA Fungus">
        <title>IMA Genome-F 9: Draft genome sequence of Annulohypoxylon stygium, Aspergillus mulundensis, Berkeleyomyces basicola (syn. Thielaviopsis basicola), Ceratocystis smalleyi, two Cercospora beticola strains, Coleophoma cylindrospora, Fusarium fracticaudum, Phialophora cf. hyalina, and Morchella septimelata.</title>
        <authorList>
            <person name="Wingfield B.D."/>
            <person name="Bills G.F."/>
            <person name="Dong Y."/>
            <person name="Huang W."/>
            <person name="Nel W.J."/>
            <person name="Swalarsk-Parry B.S."/>
            <person name="Vaghefi N."/>
            <person name="Wilken P.M."/>
            <person name="An Z."/>
            <person name="de Beer Z.W."/>
            <person name="De Vos L."/>
            <person name="Chen L."/>
            <person name="Duong T.A."/>
            <person name="Gao Y."/>
            <person name="Hammerbacher A."/>
            <person name="Kikkert J.R."/>
            <person name="Li Y."/>
            <person name="Li H."/>
            <person name="Li K."/>
            <person name="Li Q."/>
            <person name="Liu X."/>
            <person name="Ma X."/>
            <person name="Naidoo K."/>
            <person name="Pethybridge S.J."/>
            <person name="Sun J."/>
            <person name="Steenkamp E.T."/>
            <person name="van der Nest M.A."/>
            <person name="van Wyk S."/>
            <person name="Wingfield M.J."/>
            <person name="Xiong C."/>
            <person name="Yue Q."/>
            <person name="Zhang X."/>
        </authorList>
    </citation>
    <scope>NUCLEOTIDE SEQUENCE [LARGE SCALE GENOMIC DNA]</scope>
    <source>
        <strain evidence="7 8">BP6252</strain>
    </source>
</reference>
<comment type="similarity">
    <text evidence="2 6">Belongs to the profilin family.</text>
</comment>
<dbReference type="EMBL" id="PDLM01000005">
    <property type="protein sequence ID" value="RDW77372.1"/>
    <property type="molecule type" value="Genomic_DNA"/>
</dbReference>
<accession>A0A3D8RTE4</accession>
<evidence type="ECO:0000313" key="8">
    <source>
        <dbReference type="Proteomes" id="UP000256645"/>
    </source>
</evidence>
<keyword evidence="5" id="KW-0206">Cytoskeleton</keyword>
<dbReference type="GO" id="GO:0003785">
    <property type="term" value="F:actin monomer binding"/>
    <property type="evidence" value="ECO:0007669"/>
    <property type="project" value="TreeGrafter"/>
</dbReference>
<evidence type="ECO:0000313" key="7">
    <source>
        <dbReference type="EMBL" id="RDW77372.1"/>
    </source>
</evidence>
<name>A0A3D8RTE4_9HELO</name>
<dbReference type="InterPro" id="IPR036140">
    <property type="entry name" value="PFN_sf"/>
</dbReference>
<gene>
    <name evidence="7" type="ORF">BP6252_05425</name>
</gene>
<evidence type="ECO:0000256" key="4">
    <source>
        <dbReference type="ARBA" id="ARBA00023203"/>
    </source>
</evidence>
<dbReference type="CDD" id="cd00148">
    <property type="entry name" value="PROF"/>
    <property type="match status" value="1"/>
</dbReference>